<dbReference type="SUPFAM" id="SSF88713">
    <property type="entry name" value="Glycoside hydrolase/deacetylase"/>
    <property type="match status" value="1"/>
</dbReference>
<dbReference type="PROSITE" id="PS51677">
    <property type="entry name" value="NODB"/>
    <property type="match status" value="1"/>
</dbReference>
<dbReference type="InterPro" id="IPR014235">
    <property type="entry name" value="Spore_PdaA"/>
</dbReference>
<dbReference type="InterPro" id="IPR002509">
    <property type="entry name" value="NODB_dom"/>
</dbReference>
<keyword evidence="3" id="KW-1185">Reference proteome</keyword>
<dbReference type="Gene3D" id="3.20.20.370">
    <property type="entry name" value="Glycoside hydrolase/deacetylase"/>
    <property type="match status" value="1"/>
</dbReference>
<dbReference type="NCBIfam" id="TIGR02884">
    <property type="entry name" value="spore_pdaA"/>
    <property type="match status" value="1"/>
</dbReference>
<accession>A0A9X3WE37</accession>
<dbReference type="GO" id="GO:0016810">
    <property type="term" value="F:hydrolase activity, acting on carbon-nitrogen (but not peptide) bonds"/>
    <property type="evidence" value="ECO:0007669"/>
    <property type="project" value="InterPro"/>
</dbReference>
<dbReference type="InterPro" id="IPR050248">
    <property type="entry name" value="Polysacc_deacetylase_ArnD"/>
</dbReference>
<comment type="caution">
    <text evidence="2">The sequence shown here is derived from an EMBL/GenBank/DDBJ whole genome shotgun (WGS) entry which is preliminary data.</text>
</comment>
<evidence type="ECO:0000259" key="1">
    <source>
        <dbReference type="PROSITE" id="PS51677"/>
    </source>
</evidence>
<evidence type="ECO:0000313" key="2">
    <source>
        <dbReference type="EMBL" id="MDC3418175.1"/>
    </source>
</evidence>
<gene>
    <name evidence="2" type="primary">pdaA</name>
    <name evidence="2" type="ORF">NC799_14890</name>
</gene>
<sequence>MLLPMSIQAKSYGWGFKKNTNHQPPDVGVYKNILDDLGGYYLDNSGDKVVYLTFDNGYEEGYTGKVLDVLKEKKVPATFFVTGHYVEDQEQLVKRMVNEGHIVGNHSYHHPDFTKLSKAKMKEELESLEEAVAKITDQKEMQYVRPPRGTFNKQSIQWANELGYTHVFWSLAFVDWNTDSQKGWKKAYQQVMDQIHPGAVILLHTVSKDNAEALAYMIDDLRKQGYSFRSLDDLVMKDILPEPIIGF</sequence>
<feature type="domain" description="NodB homology" evidence="1">
    <location>
        <begin position="48"/>
        <end position="229"/>
    </location>
</feature>
<dbReference type="InterPro" id="IPR011330">
    <property type="entry name" value="Glyco_hydro/deAcase_b/a-brl"/>
</dbReference>
<dbReference type="PANTHER" id="PTHR10587">
    <property type="entry name" value="GLYCOSYL TRANSFERASE-RELATED"/>
    <property type="match status" value="1"/>
</dbReference>
<organism evidence="2 3">
    <name type="scientific">Aquibacillus salsiterrae</name>
    <dbReference type="NCBI Taxonomy" id="2950439"/>
    <lineage>
        <taxon>Bacteria</taxon>
        <taxon>Bacillati</taxon>
        <taxon>Bacillota</taxon>
        <taxon>Bacilli</taxon>
        <taxon>Bacillales</taxon>
        <taxon>Bacillaceae</taxon>
        <taxon>Aquibacillus</taxon>
    </lineage>
</organism>
<dbReference type="PANTHER" id="PTHR10587:SF78">
    <property type="entry name" value="PEPTIDOGLYCAN-N-ACETYLMURAMIC ACID DEACETYLASE PDAA"/>
    <property type="match status" value="1"/>
</dbReference>
<evidence type="ECO:0000313" key="3">
    <source>
        <dbReference type="Proteomes" id="UP001145069"/>
    </source>
</evidence>
<dbReference type="Pfam" id="PF01522">
    <property type="entry name" value="Polysacc_deac_1"/>
    <property type="match status" value="1"/>
</dbReference>
<protein>
    <submittedName>
        <fullName evidence="2">Delta-lactam-biosynthetic de-N-acetylase</fullName>
    </submittedName>
</protein>
<dbReference type="GO" id="GO:0016020">
    <property type="term" value="C:membrane"/>
    <property type="evidence" value="ECO:0007669"/>
    <property type="project" value="TreeGrafter"/>
</dbReference>
<dbReference type="EMBL" id="JAMQKC010000021">
    <property type="protein sequence ID" value="MDC3418175.1"/>
    <property type="molecule type" value="Genomic_DNA"/>
</dbReference>
<proteinExistence type="predicted"/>
<reference evidence="2" key="1">
    <citation type="submission" date="2022-06" db="EMBL/GenBank/DDBJ databases">
        <title>Aquibacillus sp. a new bacterium isolated from soil saline samples.</title>
        <authorList>
            <person name="Galisteo C."/>
            <person name="De La Haba R."/>
            <person name="Sanchez-Porro C."/>
            <person name="Ventosa A."/>
        </authorList>
    </citation>
    <scope>NUCLEOTIDE SEQUENCE</scope>
    <source>
        <strain evidence="2">3ASR75-54</strain>
    </source>
</reference>
<dbReference type="Proteomes" id="UP001145069">
    <property type="component" value="Unassembled WGS sequence"/>
</dbReference>
<dbReference type="AlphaFoldDB" id="A0A9X3WE37"/>
<dbReference type="GO" id="GO:0005975">
    <property type="term" value="P:carbohydrate metabolic process"/>
    <property type="evidence" value="ECO:0007669"/>
    <property type="project" value="InterPro"/>
</dbReference>
<name>A0A9X3WE37_9BACI</name>
<dbReference type="CDD" id="cd10948">
    <property type="entry name" value="CE4_BsPdaA_like"/>
    <property type="match status" value="1"/>
</dbReference>